<evidence type="ECO:0000313" key="6">
    <source>
        <dbReference type="Proteomes" id="UP001145069"/>
    </source>
</evidence>
<organism evidence="5 6">
    <name type="scientific">Aquibacillus salsiterrae</name>
    <dbReference type="NCBI Taxonomy" id="2950439"/>
    <lineage>
        <taxon>Bacteria</taxon>
        <taxon>Bacillati</taxon>
        <taxon>Bacillota</taxon>
        <taxon>Bacilli</taxon>
        <taxon>Bacillales</taxon>
        <taxon>Bacillaceae</taxon>
        <taxon>Aquibacillus</taxon>
    </lineage>
</organism>
<name>A0A9X3WH32_9BACI</name>
<proteinExistence type="inferred from homology"/>
<accession>A0A9X3WH32</accession>
<dbReference type="InterPro" id="IPR001424">
    <property type="entry name" value="SOD_Cu_Zn_dom"/>
</dbReference>
<evidence type="ECO:0000259" key="4">
    <source>
        <dbReference type="Pfam" id="PF00080"/>
    </source>
</evidence>
<dbReference type="AlphaFoldDB" id="A0A9X3WH32"/>
<dbReference type="Pfam" id="PF00080">
    <property type="entry name" value="Sod_Cu"/>
    <property type="match status" value="1"/>
</dbReference>
<dbReference type="GO" id="GO:0006801">
    <property type="term" value="P:superoxide metabolic process"/>
    <property type="evidence" value="ECO:0007669"/>
    <property type="project" value="InterPro"/>
</dbReference>
<feature type="domain" description="Superoxide dismutase copper/zinc binding" evidence="4">
    <location>
        <begin position="39"/>
        <end position="169"/>
    </location>
</feature>
<dbReference type="CDD" id="cd00305">
    <property type="entry name" value="Cu-Zn_Superoxide_Dismutase"/>
    <property type="match status" value="1"/>
</dbReference>
<dbReference type="GO" id="GO:0005507">
    <property type="term" value="F:copper ion binding"/>
    <property type="evidence" value="ECO:0007669"/>
    <property type="project" value="InterPro"/>
</dbReference>
<dbReference type="PROSITE" id="PS51257">
    <property type="entry name" value="PROKAR_LIPOPROTEIN"/>
    <property type="match status" value="1"/>
</dbReference>
<feature type="signal peptide" evidence="3">
    <location>
        <begin position="1"/>
        <end position="20"/>
    </location>
</feature>
<dbReference type="RefSeq" id="WP_272447357.1">
    <property type="nucleotide sequence ID" value="NZ_JAMQKC010000023.1"/>
</dbReference>
<feature type="compositionally biased region" description="Polar residues" evidence="2">
    <location>
        <begin position="169"/>
        <end position="191"/>
    </location>
</feature>
<dbReference type="Proteomes" id="UP001145069">
    <property type="component" value="Unassembled WGS sequence"/>
</dbReference>
<dbReference type="Gene3D" id="2.60.40.200">
    <property type="entry name" value="Superoxide dismutase, copper/zinc binding domain"/>
    <property type="match status" value="1"/>
</dbReference>
<keyword evidence="6" id="KW-1185">Reference proteome</keyword>
<dbReference type="PANTHER" id="PTHR10003">
    <property type="entry name" value="SUPEROXIDE DISMUTASE CU-ZN -RELATED"/>
    <property type="match status" value="1"/>
</dbReference>
<evidence type="ECO:0000256" key="3">
    <source>
        <dbReference type="SAM" id="SignalP"/>
    </source>
</evidence>
<dbReference type="SUPFAM" id="SSF49329">
    <property type="entry name" value="Cu,Zn superoxide dismutase-like"/>
    <property type="match status" value="1"/>
</dbReference>
<gene>
    <name evidence="5" type="ORF">NC799_15515</name>
</gene>
<dbReference type="InterPro" id="IPR024134">
    <property type="entry name" value="SOD_Cu/Zn_/chaperone"/>
</dbReference>
<evidence type="ECO:0000256" key="2">
    <source>
        <dbReference type="SAM" id="MobiDB-lite"/>
    </source>
</evidence>
<reference evidence="5" key="1">
    <citation type="submission" date="2022-06" db="EMBL/GenBank/DDBJ databases">
        <title>Aquibacillus sp. a new bacterium isolated from soil saline samples.</title>
        <authorList>
            <person name="Galisteo C."/>
            <person name="De La Haba R."/>
            <person name="Sanchez-Porro C."/>
            <person name="Ventosa A."/>
        </authorList>
    </citation>
    <scope>NUCLEOTIDE SEQUENCE</scope>
    <source>
        <strain evidence="5">3ASR75-54</strain>
    </source>
</reference>
<evidence type="ECO:0000256" key="1">
    <source>
        <dbReference type="ARBA" id="ARBA00010457"/>
    </source>
</evidence>
<protein>
    <submittedName>
        <fullName evidence="5">Superoxide dismutase family protein</fullName>
    </submittedName>
</protein>
<evidence type="ECO:0000313" key="5">
    <source>
        <dbReference type="EMBL" id="MDC3418296.1"/>
    </source>
</evidence>
<comment type="similarity">
    <text evidence="1">Belongs to the Cu-Zn superoxide dismutase family.</text>
</comment>
<feature type="region of interest" description="Disordered" evidence="2">
    <location>
        <begin position="148"/>
        <end position="191"/>
    </location>
</feature>
<dbReference type="EMBL" id="JAMQKC010000023">
    <property type="protein sequence ID" value="MDC3418296.1"/>
    <property type="molecule type" value="Genomic_DNA"/>
</dbReference>
<dbReference type="InterPro" id="IPR036423">
    <property type="entry name" value="SOD-like_Cu/Zn_dom_sf"/>
</dbReference>
<sequence length="191" mass="20122">MKKFILVVLANLLFIVSCSAQERSPIQIDMYNADGDSIGTATLSEQVDGVKMKASVEGLEPGLHGIHVHEFPKCEGPDFKSAGNHLNPQGKEHGLMHPKGAHLGDLPNIEVGADGTAEVDLTVNGATLLEGKNSLLKNDGSSLVIHEKQDDGASQPAGESGQRVACGTISLSESNNSQSPTDPTQSNEEEE</sequence>
<feature type="chain" id="PRO_5040933740" evidence="3">
    <location>
        <begin position="21"/>
        <end position="191"/>
    </location>
</feature>
<comment type="caution">
    <text evidence="5">The sequence shown here is derived from an EMBL/GenBank/DDBJ whole genome shotgun (WGS) entry which is preliminary data.</text>
</comment>
<keyword evidence="3" id="KW-0732">Signal</keyword>